<sequence length="164" mass="17683">MASAFLEPSPTSLNLLQPPSTSFNLLQPPSTSPNLLRPPPVSFNLPQPPPTFSNLLRPLINALDLWLPAQRPPPTSSNRLSHQSNIGHVAPSSQNTRNWLCTIYAVSQPLATPLLDPGANPEPRCSIAACQHDYKHALPLLRPPPATHQHRPAPSSSAVDMPSA</sequence>
<dbReference type="Proteomes" id="UP001140091">
    <property type="component" value="Unassembled WGS sequence"/>
</dbReference>
<dbReference type="AlphaFoldDB" id="A0A9W8JCB4"/>
<name>A0A9W8JCB4_9AGAR</name>
<evidence type="ECO:0000313" key="2">
    <source>
        <dbReference type="EMBL" id="KAJ2932100.1"/>
    </source>
</evidence>
<feature type="region of interest" description="Disordered" evidence="1">
    <location>
        <begin position="1"/>
        <end position="33"/>
    </location>
</feature>
<evidence type="ECO:0000313" key="3">
    <source>
        <dbReference type="Proteomes" id="UP001140091"/>
    </source>
</evidence>
<evidence type="ECO:0000256" key="1">
    <source>
        <dbReference type="SAM" id="MobiDB-lite"/>
    </source>
</evidence>
<proteinExistence type="predicted"/>
<feature type="non-terminal residue" evidence="2">
    <location>
        <position position="1"/>
    </location>
</feature>
<keyword evidence="3" id="KW-1185">Reference proteome</keyword>
<organism evidence="2 3">
    <name type="scientific">Candolleomyces eurysporus</name>
    <dbReference type="NCBI Taxonomy" id="2828524"/>
    <lineage>
        <taxon>Eukaryota</taxon>
        <taxon>Fungi</taxon>
        <taxon>Dikarya</taxon>
        <taxon>Basidiomycota</taxon>
        <taxon>Agaricomycotina</taxon>
        <taxon>Agaricomycetes</taxon>
        <taxon>Agaricomycetidae</taxon>
        <taxon>Agaricales</taxon>
        <taxon>Agaricineae</taxon>
        <taxon>Psathyrellaceae</taxon>
        <taxon>Candolleomyces</taxon>
    </lineage>
</organism>
<dbReference type="EMBL" id="JANBPK010000781">
    <property type="protein sequence ID" value="KAJ2932100.1"/>
    <property type="molecule type" value="Genomic_DNA"/>
</dbReference>
<reference evidence="2" key="1">
    <citation type="submission" date="2022-06" db="EMBL/GenBank/DDBJ databases">
        <title>Genome Sequence of Candolleomyces eurysporus.</title>
        <authorList>
            <person name="Buettner E."/>
        </authorList>
    </citation>
    <scope>NUCLEOTIDE SEQUENCE</scope>
    <source>
        <strain evidence="2">VTCC 930004</strain>
    </source>
</reference>
<feature type="region of interest" description="Disordered" evidence="1">
    <location>
        <begin position="140"/>
        <end position="164"/>
    </location>
</feature>
<gene>
    <name evidence="2" type="ORF">H1R20_g4985</name>
</gene>
<comment type="caution">
    <text evidence="2">The sequence shown here is derived from an EMBL/GenBank/DDBJ whole genome shotgun (WGS) entry which is preliminary data.</text>
</comment>
<dbReference type="OrthoDB" id="8960888at2759"/>
<feature type="compositionally biased region" description="Polar residues" evidence="1">
    <location>
        <begin position="9"/>
        <end position="33"/>
    </location>
</feature>
<protein>
    <submittedName>
        <fullName evidence="2">Uncharacterized protein</fullName>
    </submittedName>
</protein>
<accession>A0A9W8JCB4</accession>